<sequence length="158" mass="17049">MPKRSAGVILHRRGASGTEVLLAHPGGPFWARKDAGAWSVPKGEIEEGEDAREAARREFREETGLPLSGEPVALGAFRQPSGKTVLAFALEGDLDPSQVSSNLCRLEWPPRTGRFIEIPEIDRAAWFTLAEAETKIIAGQKPILAALAARLGSVKREG</sequence>
<organism evidence="5 6">
    <name type="scientific">Methylocystis parvus</name>
    <dbReference type="NCBI Taxonomy" id="134"/>
    <lineage>
        <taxon>Bacteria</taxon>
        <taxon>Pseudomonadati</taxon>
        <taxon>Pseudomonadota</taxon>
        <taxon>Alphaproteobacteria</taxon>
        <taxon>Hyphomicrobiales</taxon>
        <taxon>Methylocystaceae</taxon>
        <taxon>Methylocystis</taxon>
    </lineage>
</organism>
<dbReference type="PANTHER" id="PTHR21340:SF7">
    <property type="entry name" value="NUDIX HYDROLASE DOMAIN-CONTAINING PROTEIN"/>
    <property type="match status" value="1"/>
</dbReference>
<keyword evidence="6" id="KW-1185">Reference proteome</keyword>
<protein>
    <submittedName>
        <fullName evidence="5">NUDIX domain-containing protein</fullName>
    </submittedName>
</protein>
<dbReference type="PANTHER" id="PTHR21340">
    <property type="entry name" value="DIADENOSINE 5,5-P1,P4-TETRAPHOSPHATE PYROPHOSPHOHYDROLASE MUTT"/>
    <property type="match status" value="1"/>
</dbReference>
<dbReference type="CDD" id="cd04662">
    <property type="entry name" value="NUDIX_Hydrolase"/>
    <property type="match status" value="1"/>
</dbReference>
<name>A0A6B8M9D0_9HYPH</name>
<dbReference type="GO" id="GO:0006167">
    <property type="term" value="P:AMP biosynthetic process"/>
    <property type="evidence" value="ECO:0007669"/>
    <property type="project" value="TreeGrafter"/>
</dbReference>
<evidence type="ECO:0000256" key="2">
    <source>
        <dbReference type="ARBA" id="ARBA00022801"/>
    </source>
</evidence>
<dbReference type="AlphaFoldDB" id="A0A6B8M9D0"/>
<dbReference type="SUPFAM" id="SSF55811">
    <property type="entry name" value="Nudix"/>
    <property type="match status" value="1"/>
</dbReference>
<comment type="similarity">
    <text evidence="3">Belongs to the Nudix hydrolase family.</text>
</comment>
<dbReference type="PROSITE" id="PS51462">
    <property type="entry name" value="NUDIX"/>
    <property type="match status" value="1"/>
</dbReference>
<evidence type="ECO:0000259" key="4">
    <source>
        <dbReference type="PROSITE" id="PS51462"/>
    </source>
</evidence>
<accession>A0A6B8M9D0</accession>
<dbReference type="GO" id="GO:0006754">
    <property type="term" value="P:ATP biosynthetic process"/>
    <property type="evidence" value="ECO:0007669"/>
    <property type="project" value="TreeGrafter"/>
</dbReference>
<gene>
    <name evidence="5" type="ORF">F7D14_07485</name>
</gene>
<feature type="domain" description="Nudix hydrolase" evidence="4">
    <location>
        <begin position="1"/>
        <end position="149"/>
    </location>
</feature>
<evidence type="ECO:0000313" key="5">
    <source>
        <dbReference type="EMBL" id="QGM97330.1"/>
    </source>
</evidence>
<dbReference type="InterPro" id="IPR051325">
    <property type="entry name" value="Nudix_hydrolase_domain"/>
</dbReference>
<keyword evidence="2 3" id="KW-0378">Hydrolase</keyword>
<evidence type="ECO:0000256" key="1">
    <source>
        <dbReference type="ARBA" id="ARBA00001946"/>
    </source>
</evidence>
<dbReference type="Pfam" id="PF00293">
    <property type="entry name" value="NUDIX"/>
    <property type="match status" value="1"/>
</dbReference>
<dbReference type="InterPro" id="IPR015797">
    <property type="entry name" value="NUDIX_hydrolase-like_dom_sf"/>
</dbReference>
<dbReference type="RefSeq" id="WP_016919787.1">
    <property type="nucleotide sequence ID" value="NZ_CP044331.1"/>
</dbReference>
<dbReference type="GO" id="GO:0004081">
    <property type="term" value="F:bis(5'-nucleosyl)-tetraphosphatase (asymmetrical) activity"/>
    <property type="evidence" value="ECO:0007669"/>
    <property type="project" value="TreeGrafter"/>
</dbReference>
<comment type="cofactor">
    <cofactor evidence="1">
        <name>Mg(2+)</name>
        <dbReference type="ChEBI" id="CHEBI:18420"/>
    </cofactor>
</comment>
<dbReference type="InterPro" id="IPR000086">
    <property type="entry name" value="NUDIX_hydrolase_dom"/>
</dbReference>
<dbReference type="Proteomes" id="UP000422569">
    <property type="component" value="Chromosome"/>
</dbReference>
<evidence type="ECO:0000313" key="6">
    <source>
        <dbReference type="Proteomes" id="UP000422569"/>
    </source>
</evidence>
<dbReference type="EMBL" id="CP044331">
    <property type="protein sequence ID" value="QGM97330.1"/>
    <property type="molecule type" value="Genomic_DNA"/>
</dbReference>
<proteinExistence type="inferred from homology"/>
<dbReference type="InterPro" id="IPR020084">
    <property type="entry name" value="NUDIX_hydrolase_CS"/>
</dbReference>
<dbReference type="KEGG" id="mpar:F7D14_07485"/>
<evidence type="ECO:0000256" key="3">
    <source>
        <dbReference type="RuleBase" id="RU003476"/>
    </source>
</evidence>
<dbReference type="InterPro" id="IPR020476">
    <property type="entry name" value="Nudix_hydrolase"/>
</dbReference>
<reference evidence="5 6" key="1">
    <citation type="submission" date="2019-09" db="EMBL/GenBank/DDBJ databases">
        <title>Isolation and complete genome sequencing of Methylocystis species.</title>
        <authorList>
            <person name="Rumah B.L."/>
            <person name="Stead C.E."/>
            <person name="Stevens B.C."/>
            <person name="Minton N.P."/>
            <person name="Grosse-Honebrink A."/>
            <person name="Zhang Y."/>
        </authorList>
    </citation>
    <scope>NUCLEOTIDE SEQUENCE [LARGE SCALE GENOMIC DNA]</scope>
    <source>
        <strain evidence="5 6">BRCS2</strain>
    </source>
</reference>
<dbReference type="PRINTS" id="PR00502">
    <property type="entry name" value="NUDIXFAMILY"/>
</dbReference>
<dbReference type="Gene3D" id="3.90.79.10">
    <property type="entry name" value="Nucleoside Triphosphate Pyrophosphohydrolase"/>
    <property type="match status" value="1"/>
</dbReference>
<dbReference type="PROSITE" id="PS00893">
    <property type="entry name" value="NUDIX_BOX"/>
    <property type="match status" value="1"/>
</dbReference>